<evidence type="ECO:0000313" key="1">
    <source>
        <dbReference type="EMBL" id="EJW77565.1"/>
    </source>
</evidence>
<gene>
    <name evidence="1" type="ORF">WUBG_11529</name>
</gene>
<dbReference type="AlphaFoldDB" id="J9AT26"/>
<name>J9AT26_WUCBA</name>
<comment type="caution">
    <text evidence="1">The sequence shown here is derived from an EMBL/GenBank/DDBJ whole genome shotgun (WGS) entry which is preliminary data.</text>
</comment>
<accession>J9AT26</accession>
<dbReference type="EMBL" id="ADBV01007625">
    <property type="protein sequence ID" value="EJW77565.1"/>
    <property type="molecule type" value="Genomic_DNA"/>
</dbReference>
<feature type="non-terminal residue" evidence="1">
    <location>
        <position position="61"/>
    </location>
</feature>
<evidence type="ECO:0000313" key="2">
    <source>
        <dbReference type="Proteomes" id="UP000004810"/>
    </source>
</evidence>
<organism evidence="1 2">
    <name type="scientific">Wuchereria bancrofti</name>
    <dbReference type="NCBI Taxonomy" id="6293"/>
    <lineage>
        <taxon>Eukaryota</taxon>
        <taxon>Metazoa</taxon>
        <taxon>Ecdysozoa</taxon>
        <taxon>Nematoda</taxon>
        <taxon>Chromadorea</taxon>
        <taxon>Rhabditida</taxon>
        <taxon>Spirurina</taxon>
        <taxon>Spiruromorpha</taxon>
        <taxon>Filarioidea</taxon>
        <taxon>Onchocercidae</taxon>
        <taxon>Wuchereria</taxon>
    </lineage>
</organism>
<reference evidence="2" key="1">
    <citation type="submission" date="2012-08" db="EMBL/GenBank/DDBJ databases">
        <title>The Genome Sequence of Wuchereria bancrofti.</title>
        <authorList>
            <person name="Nutman T.B."/>
            <person name="Fink D.L."/>
            <person name="Russ C."/>
            <person name="Young S."/>
            <person name="Zeng Q."/>
            <person name="Koehrsen M."/>
            <person name="Alvarado L."/>
            <person name="Berlin A."/>
            <person name="Chapman S.B."/>
            <person name="Chen Z."/>
            <person name="Freedman E."/>
            <person name="Gellesch M."/>
            <person name="Goldberg J."/>
            <person name="Griggs A."/>
            <person name="Gujja S."/>
            <person name="Heilman E.R."/>
            <person name="Heiman D."/>
            <person name="Hepburn T."/>
            <person name="Howarth C."/>
            <person name="Jen D."/>
            <person name="Larson L."/>
            <person name="Lewis B."/>
            <person name="Mehta T."/>
            <person name="Park D."/>
            <person name="Pearson M."/>
            <person name="Roberts A."/>
            <person name="Saif S."/>
            <person name="Shea T."/>
            <person name="Shenoy N."/>
            <person name="Sisk P."/>
            <person name="Stolte C."/>
            <person name="Sykes S."/>
            <person name="Walk T."/>
            <person name="White J."/>
            <person name="Yandava C."/>
            <person name="Haas B."/>
            <person name="Henn M.R."/>
            <person name="Nusbaum C."/>
            <person name="Birren B."/>
        </authorList>
    </citation>
    <scope>NUCLEOTIDE SEQUENCE [LARGE SCALE GENOMIC DNA]</scope>
    <source>
        <strain evidence="2">NA</strain>
    </source>
</reference>
<protein>
    <submittedName>
        <fullName evidence="1">Uncharacterized protein</fullName>
    </submittedName>
</protein>
<sequence length="61" mass="6922">MEKLKKELKDGTAREQVNKWSDLLLDKGVAGLEMELEKLNKIVEKVGTKGFGANEERNFSK</sequence>
<dbReference type="Proteomes" id="UP000004810">
    <property type="component" value="Unassembled WGS sequence"/>
</dbReference>
<proteinExistence type="predicted"/>